<protein>
    <submittedName>
        <fullName evidence="1">Uncharacterized protein</fullName>
    </submittedName>
</protein>
<dbReference type="EMBL" id="JAHLJV010000101">
    <property type="protein sequence ID" value="KAK1572983.1"/>
    <property type="molecule type" value="Genomic_DNA"/>
</dbReference>
<comment type="caution">
    <text evidence="1">The sequence shown here is derived from an EMBL/GenBank/DDBJ whole genome shotgun (WGS) entry which is preliminary data.</text>
</comment>
<keyword evidence="2" id="KW-1185">Reference proteome</keyword>
<evidence type="ECO:0000313" key="2">
    <source>
        <dbReference type="Proteomes" id="UP001230504"/>
    </source>
</evidence>
<dbReference type="RefSeq" id="XP_060408700.1">
    <property type="nucleotide sequence ID" value="XM_060562835.1"/>
</dbReference>
<evidence type="ECO:0000313" key="1">
    <source>
        <dbReference type="EMBL" id="KAK1572983.1"/>
    </source>
</evidence>
<sequence>MDTCSSGSSCGFVIGVEMCSGRGNGKVQGPGQRAFHSVPSLPRKNGQFGIKDGGVESWANGWGHGFNMGSMEALGAHVVDLSNLRYGSARPGLGLQGNVSLELRPSPSKVAGIQPVASPTLPSVAITFAFFSVPTTQIARVVAHTVASRAPPHGRRTRLFPSFRTARKTGFDFGVRI</sequence>
<dbReference type="AlphaFoldDB" id="A0AAD8UZC4"/>
<dbReference type="Proteomes" id="UP001230504">
    <property type="component" value="Unassembled WGS sequence"/>
</dbReference>
<dbReference type="GeneID" id="85447075"/>
<gene>
    <name evidence="1" type="ORF">LY79DRAFT_663029</name>
</gene>
<reference evidence="1" key="1">
    <citation type="submission" date="2021-06" db="EMBL/GenBank/DDBJ databases">
        <title>Comparative genomics, transcriptomics and evolutionary studies reveal genomic signatures of adaptation to plant cell wall in hemibiotrophic fungi.</title>
        <authorList>
            <consortium name="DOE Joint Genome Institute"/>
            <person name="Baroncelli R."/>
            <person name="Diaz J.F."/>
            <person name="Benocci T."/>
            <person name="Peng M."/>
            <person name="Battaglia E."/>
            <person name="Haridas S."/>
            <person name="Andreopoulos W."/>
            <person name="Labutti K."/>
            <person name="Pangilinan J."/>
            <person name="Floch G.L."/>
            <person name="Makela M.R."/>
            <person name="Henrissat B."/>
            <person name="Grigoriev I.V."/>
            <person name="Crouch J.A."/>
            <person name="De Vries R.P."/>
            <person name="Sukno S.A."/>
            <person name="Thon M.R."/>
        </authorList>
    </citation>
    <scope>NUCLEOTIDE SEQUENCE</scope>
    <source>
        <strain evidence="1">CBS 125086</strain>
    </source>
</reference>
<name>A0AAD8UZC4_9PEZI</name>
<organism evidence="1 2">
    <name type="scientific">Colletotrichum navitas</name>
    <dbReference type="NCBI Taxonomy" id="681940"/>
    <lineage>
        <taxon>Eukaryota</taxon>
        <taxon>Fungi</taxon>
        <taxon>Dikarya</taxon>
        <taxon>Ascomycota</taxon>
        <taxon>Pezizomycotina</taxon>
        <taxon>Sordariomycetes</taxon>
        <taxon>Hypocreomycetidae</taxon>
        <taxon>Glomerellales</taxon>
        <taxon>Glomerellaceae</taxon>
        <taxon>Colletotrichum</taxon>
        <taxon>Colletotrichum graminicola species complex</taxon>
    </lineage>
</organism>
<accession>A0AAD8UZC4</accession>
<proteinExistence type="predicted"/>